<proteinExistence type="inferred from homology"/>
<gene>
    <name evidence="3" type="ORF">AT705_10250</name>
</gene>
<feature type="coiled-coil region" evidence="2">
    <location>
        <begin position="87"/>
        <end position="188"/>
    </location>
</feature>
<dbReference type="GO" id="GO:0005829">
    <property type="term" value="C:cytosol"/>
    <property type="evidence" value="ECO:0007669"/>
    <property type="project" value="TreeGrafter"/>
</dbReference>
<dbReference type="Pfam" id="PF04012">
    <property type="entry name" value="PspA_IM30"/>
    <property type="match status" value="1"/>
</dbReference>
<dbReference type="Gene3D" id="1.20.1250.10">
    <property type="match status" value="1"/>
</dbReference>
<reference evidence="3 4" key="1">
    <citation type="submission" date="2015-12" db="EMBL/GenBank/DDBJ databases">
        <title>Complete genome sequence of Pseudoalteromonas rubra SCSIO 6842, harboring a conjugative plasmid.</title>
        <authorList>
            <person name="Li B."/>
            <person name="Wang X."/>
        </authorList>
    </citation>
    <scope>NUCLEOTIDE SEQUENCE [LARGE SCALE GENOMIC DNA]</scope>
    <source>
        <strain evidence="3 4">SCSIO 6842</strain>
    </source>
</reference>
<evidence type="ECO:0000313" key="3">
    <source>
        <dbReference type="EMBL" id="ALU43290.1"/>
    </source>
</evidence>
<evidence type="ECO:0008006" key="5">
    <source>
        <dbReference type="Google" id="ProtNLM"/>
    </source>
</evidence>
<dbReference type="InterPro" id="IPR007157">
    <property type="entry name" value="PspA_VIPP1"/>
</dbReference>
<dbReference type="InterPro" id="IPR009079">
    <property type="entry name" value="4_helix_cytokine-like_core"/>
</dbReference>
<evidence type="ECO:0000256" key="1">
    <source>
        <dbReference type="ARBA" id="ARBA00043985"/>
    </source>
</evidence>
<evidence type="ECO:0000313" key="4">
    <source>
        <dbReference type="Proteomes" id="UP000069015"/>
    </source>
</evidence>
<comment type="similarity">
    <text evidence="1">Belongs to the PspA/Vipp/IM30 family.</text>
</comment>
<dbReference type="KEGG" id="prr:AT705_10250"/>
<sequence length="221" mass="25526">MALIDRIEDLIKAEFNALLDKADDPEKNQRQILTQLEVALTECRSTVVQVICEQKALVRREQVVNKKVEQWQQQAEYALQKDREDLARAALMEKQACQQTLQHIEEEATQLQQIHDKLAQDARSLSEKIHQLRQKEAQLARREHTATTQLKARSVASQQSIAAALTRFEHLERKVERVEAEVDSYDLVSKEQAQWQALESLAREEQVDKALAELKQRNQPA</sequence>
<name>A0A0U3GEM5_9GAMM</name>
<organism evidence="3 4">
    <name type="scientific">Pseudoalteromonas rubra</name>
    <dbReference type="NCBI Taxonomy" id="43658"/>
    <lineage>
        <taxon>Bacteria</taxon>
        <taxon>Pseudomonadati</taxon>
        <taxon>Pseudomonadota</taxon>
        <taxon>Gammaproteobacteria</taxon>
        <taxon>Alteromonadales</taxon>
        <taxon>Pseudoalteromonadaceae</taxon>
        <taxon>Pseudoalteromonas</taxon>
    </lineage>
</organism>
<accession>A0A0U3GEM5</accession>
<evidence type="ECO:0000256" key="2">
    <source>
        <dbReference type="SAM" id="Coils"/>
    </source>
</evidence>
<dbReference type="RefSeq" id="WP_058796519.1">
    <property type="nucleotide sequence ID" value="NZ_CP013611.1"/>
</dbReference>
<dbReference type="Proteomes" id="UP000069015">
    <property type="component" value="Chromosome 1"/>
</dbReference>
<dbReference type="PANTHER" id="PTHR31088:SF6">
    <property type="entry name" value="PHAGE SHOCK PROTEIN A"/>
    <property type="match status" value="1"/>
</dbReference>
<dbReference type="AlphaFoldDB" id="A0A0U3GEM5"/>
<dbReference type="GO" id="GO:0009271">
    <property type="term" value="P:phage shock"/>
    <property type="evidence" value="ECO:0007669"/>
    <property type="project" value="TreeGrafter"/>
</dbReference>
<keyword evidence="2" id="KW-0175">Coiled coil</keyword>
<dbReference type="PANTHER" id="PTHR31088">
    <property type="entry name" value="MEMBRANE-ASSOCIATED PROTEIN VIPP1, CHLOROPLASTIC"/>
    <property type="match status" value="1"/>
</dbReference>
<protein>
    <recommendedName>
        <fullName evidence="5">Phage shock protein A</fullName>
    </recommendedName>
</protein>
<dbReference type="EMBL" id="CP013611">
    <property type="protein sequence ID" value="ALU43290.1"/>
    <property type="molecule type" value="Genomic_DNA"/>
</dbReference>